<comment type="caution">
    <text evidence="1">The sequence shown here is derived from an EMBL/GenBank/DDBJ whole genome shotgun (WGS) entry which is preliminary data.</text>
</comment>
<dbReference type="Proteomes" id="UP000265750">
    <property type="component" value="Unassembled WGS sequence"/>
</dbReference>
<evidence type="ECO:0000313" key="1">
    <source>
        <dbReference type="EMBL" id="RIY02650.1"/>
    </source>
</evidence>
<sequence length="96" mass="10466">MPNSDDTIRVMAGAVMKLQAQLQAQDLLLRALYAERALQRGTFPQEAAEEVLGLGASLAAGEDEDFEGHDRHLADVRAALNAFAMTLRAQLDESRI</sequence>
<dbReference type="EMBL" id="QYRN01000002">
    <property type="protein sequence ID" value="RIY02650.1"/>
    <property type="molecule type" value="Genomic_DNA"/>
</dbReference>
<gene>
    <name evidence="1" type="ORF">D3218_04625</name>
</gene>
<evidence type="ECO:0000313" key="2">
    <source>
        <dbReference type="Proteomes" id="UP000265750"/>
    </source>
</evidence>
<dbReference type="AlphaFoldDB" id="A0A3A1WR06"/>
<organism evidence="1 2">
    <name type="scientific">Aureimonas flava</name>
    <dbReference type="NCBI Taxonomy" id="2320271"/>
    <lineage>
        <taxon>Bacteria</taxon>
        <taxon>Pseudomonadati</taxon>
        <taxon>Pseudomonadota</taxon>
        <taxon>Alphaproteobacteria</taxon>
        <taxon>Hyphomicrobiales</taxon>
        <taxon>Aurantimonadaceae</taxon>
        <taxon>Aureimonas</taxon>
    </lineage>
</organism>
<proteinExistence type="predicted"/>
<name>A0A3A1WR06_9HYPH</name>
<keyword evidence="2" id="KW-1185">Reference proteome</keyword>
<accession>A0A3A1WR06</accession>
<protein>
    <submittedName>
        <fullName evidence="1">Uncharacterized protein</fullName>
    </submittedName>
</protein>
<dbReference type="OrthoDB" id="7907375at2"/>
<dbReference type="RefSeq" id="WP_119538728.1">
    <property type="nucleotide sequence ID" value="NZ_QYRN01000002.1"/>
</dbReference>
<reference evidence="2" key="1">
    <citation type="submission" date="2018-09" db="EMBL/GenBank/DDBJ databases">
        <authorList>
            <person name="Tuo L."/>
        </authorList>
    </citation>
    <scope>NUCLEOTIDE SEQUENCE [LARGE SCALE GENOMIC DNA]</scope>
    <source>
        <strain evidence="2">M2BS4Y-1</strain>
    </source>
</reference>